<organism evidence="2 3">
    <name type="scientific">Lutzomyia longipalpis</name>
    <name type="common">Sand fly</name>
    <dbReference type="NCBI Taxonomy" id="7200"/>
    <lineage>
        <taxon>Eukaryota</taxon>
        <taxon>Metazoa</taxon>
        <taxon>Ecdysozoa</taxon>
        <taxon>Arthropoda</taxon>
        <taxon>Hexapoda</taxon>
        <taxon>Insecta</taxon>
        <taxon>Pterygota</taxon>
        <taxon>Neoptera</taxon>
        <taxon>Endopterygota</taxon>
        <taxon>Diptera</taxon>
        <taxon>Nematocera</taxon>
        <taxon>Psychodoidea</taxon>
        <taxon>Psychodidae</taxon>
        <taxon>Lutzomyia</taxon>
        <taxon>Lutzomyia</taxon>
    </lineage>
</organism>
<dbReference type="AlphaFoldDB" id="A0A1B0CFN7"/>
<dbReference type="VEuPathDB" id="VectorBase:LLOJ003158"/>
<keyword evidence="3" id="KW-1185">Reference proteome</keyword>
<reference evidence="2" key="1">
    <citation type="submission" date="2020-05" db="UniProtKB">
        <authorList>
            <consortium name="EnsemblMetazoa"/>
        </authorList>
    </citation>
    <scope>IDENTIFICATION</scope>
    <source>
        <strain evidence="2">Jacobina</strain>
    </source>
</reference>
<evidence type="ECO:0000313" key="2">
    <source>
        <dbReference type="EnsemblMetazoa" id="LLOJ003158-PA"/>
    </source>
</evidence>
<protein>
    <submittedName>
        <fullName evidence="2">Uncharacterized protein</fullName>
    </submittedName>
</protein>
<name>A0A1B0CFN7_LUTLO</name>
<proteinExistence type="predicted"/>
<dbReference type="Proteomes" id="UP000092461">
    <property type="component" value="Unassembled WGS sequence"/>
</dbReference>
<dbReference type="EMBL" id="AJWK01010203">
    <property type="status" value="NOT_ANNOTATED_CDS"/>
    <property type="molecule type" value="Genomic_DNA"/>
</dbReference>
<sequence length="96" mass="10801">MPTRVSQARIHVPIARDPSGWGAASCKIHSNPGRGALGDFFMQHTFRGVPPPPSTIFEATSRAWEKQRVQKEEFSTQNEHVFHGETHLRTPAMHQT</sequence>
<feature type="region of interest" description="Disordered" evidence="1">
    <location>
        <begin position="73"/>
        <end position="96"/>
    </location>
</feature>
<dbReference type="EnsemblMetazoa" id="LLOJ003158-RA">
    <property type="protein sequence ID" value="LLOJ003158-PA"/>
    <property type="gene ID" value="LLOJ003158"/>
</dbReference>
<feature type="compositionally biased region" description="Basic and acidic residues" evidence="1">
    <location>
        <begin position="73"/>
        <end position="88"/>
    </location>
</feature>
<evidence type="ECO:0000313" key="3">
    <source>
        <dbReference type="Proteomes" id="UP000092461"/>
    </source>
</evidence>
<evidence type="ECO:0000256" key="1">
    <source>
        <dbReference type="SAM" id="MobiDB-lite"/>
    </source>
</evidence>
<accession>A0A1B0CFN7</accession>